<gene>
    <name evidence="2" type="ORF">DPMN_134740</name>
</gene>
<reference evidence="2" key="2">
    <citation type="submission" date="2020-11" db="EMBL/GenBank/DDBJ databases">
        <authorList>
            <person name="McCartney M.A."/>
            <person name="Auch B."/>
            <person name="Kono T."/>
            <person name="Mallez S."/>
            <person name="Becker A."/>
            <person name="Gohl D.M."/>
            <person name="Silverstein K.A.T."/>
            <person name="Koren S."/>
            <person name="Bechman K.B."/>
            <person name="Herman A."/>
            <person name="Abrahante J.E."/>
            <person name="Garbe J."/>
        </authorList>
    </citation>
    <scope>NUCLEOTIDE SEQUENCE</scope>
    <source>
        <strain evidence="2">Duluth1</strain>
        <tissue evidence="2">Whole animal</tissue>
    </source>
</reference>
<accession>A0A9D4JE25</accession>
<dbReference type="EMBL" id="JAIWYP010000006">
    <property type="protein sequence ID" value="KAH3806419.1"/>
    <property type="molecule type" value="Genomic_DNA"/>
</dbReference>
<keyword evidence="3" id="KW-1185">Reference proteome</keyword>
<organism evidence="2 3">
    <name type="scientific">Dreissena polymorpha</name>
    <name type="common">Zebra mussel</name>
    <name type="synonym">Mytilus polymorpha</name>
    <dbReference type="NCBI Taxonomy" id="45954"/>
    <lineage>
        <taxon>Eukaryota</taxon>
        <taxon>Metazoa</taxon>
        <taxon>Spiralia</taxon>
        <taxon>Lophotrochozoa</taxon>
        <taxon>Mollusca</taxon>
        <taxon>Bivalvia</taxon>
        <taxon>Autobranchia</taxon>
        <taxon>Heteroconchia</taxon>
        <taxon>Euheterodonta</taxon>
        <taxon>Imparidentia</taxon>
        <taxon>Neoheterodontei</taxon>
        <taxon>Myida</taxon>
        <taxon>Dreissenoidea</taxon>
        <taxon>Dreissenidae</taxon>
        <taxon>Dreissena</taxon>
    </lineage>
</organism>
<name>A0A9D4JE25_DREPO</name>
<evidence type="ECO:0000256" key="1">
    <source>
        <dbReference type="SAM" id="MobiDB-lite"/>
    </source>
</evidence>
<feature type="region of interest" description="Disordered" evidence="1">
    <location>
        <begin position="93"/>
        <end position="117"/>
    </location>
</feature>
<dbReference type="Proteomes" id="UP000828390">
    <property type="component" value="Unassembled WGS sequence"/>
</dbReference>
<comment type="caution">
    <text evidence="2">The sequence shown here is derived from an EMBL/GenBank/DDBJ whole genome shotgun (WGS) entry which is preliminary data.</text>
</comment>
<reference evidence="2" key="1">
    <citation type="journal article" date="2019" name="bioRxiv">
        <title>The Genome of the Zebra Mussel, Dreissena polymorpha: A Resource for Invasive Species Research.</title>
        <authorList>
            <person name="McCartney M.A."/>
            <person name="Auch B."/>
            <person name="Kono T."/>
            <person name="Mallez S."/>
            <person name="Zhang Y."/>
            <person name="Obille A."/>
            <person name="Becker A."/>
            <person name="Abrahante J.E."/>
            <person name="Garbe J."/>
            <person name="Badalamenti J.P."/>
            <person name="Herman A."/>
            <person name="Mangelson H."/>
            <person name="Liachko I."/>
            <person name="Sullivan S."/>
            <person name="Sone E.D."/>
            <person name="Koren S."/>
            <person name="Silverstein K.A.T."/>
            <person name="Beckman K.B."/>
            <person name="Gohl D.M."/>
        </authorList>
    </citation>
    <scope>NUCLEOTIDE SEQUENCE</scope>
    <source>
        <strain evidence="2">Duluth1</strain>
        <tissue evidence="2">Whole animal</tissue>
    </source>
</reference>
<protein>
    <submittedName>
        <fullName evidence="2">Uncharacterized protein</fullName>
    </submittedName>
</protein>
<sequence length="117" mass="13385">MFNQETGDFDVVWDGLFSNAVELSLEEFEHKYGINALQFDEDLTENNAPESNCDDQNNTNVTVQNEAKHLNQSIPNEFKNIELSEVRQYITKEENKNTAKKTLNDTKKVPEVSTDKG</sequence>
<proteinExistence type="predicted"/>
<evidence type="ECO:0000313" key="3">
    <source>
        <dbReference type="Proteomes" id="UP000828390"/>
    </source>
</evidence>
<dbReference type="AlphaFoldDB" id="A0A9D4JE25"/>
<evidence type="ECO:0000313" key="2">
    <source>
        <dbReference type="EMBL" id="KAH3806419.1"/>
    </source>
</evidence>